<evidence type="ECO:0000256" key="9">
    <source>
        <dbReference type="SAM" id="Phobius"/>
    </source>
</evidence>
<keyword evidence="3" id="KW-0808">Transferase</keyword>
<dbReference type="PROSITE" id="PS50011">
    <property type="entry name" value="PROTEIN_KINASE_DOM"/>
    <property type="match status" value="1"/>
</dbReference>
<keyword evidence="9" id="KW-0472">Membrane</keyword>
<dbReference type="GO" id="GO:0007165">
    <property type="term" value="P:signal transduction"/>
    <property type="evidence" value="ECO:0007669"/>
    <property type="project" value="TreeGrafter"/>
</dbReference>
<keyword evidence="6" id="KW-0067">ATP-binding</keyword>
<dbReference type="AlphaFoldDB" id="A0AAV8SHT9"/>
<evidence type="ECO:0000256" key="1">
    <source>
        <dbReference type="ARBA" id="ARBA00012513"/>
    </source>
</evidence>
<feature type="domain" description="Protein kinase" evidence="10">
    <location>
        <begin position="1"/>
        <end position="197"/>
    </location>
</feature>
<dbReference type="InterPro" id="IPR011009">
    <property type="entry name" value="Kinase-like_dom_sf"/>
</dbReference>
<evidence type="ECO:0000256" key="8">
    <source>
        <dbReference type="ARBA" id="ARBA00048679"/>
    </source>
</evidence>
<dbReference type="SMART" id="SM00220">
    <property type="entry name" value="S_TKc"/>
    <property type="match status" value="1"/>
</dbReference>
<keyword evidence="5" id="KW-0418">Kinase</keyword>
<evidence type="ECO:0000256" key="7">
    <source>
        <dbReference type="ARBA" id="ARBA00047899"/>
    </source>
</evidence>
<dbReference type="Proteomes" id="UP001159364">
    <property type="component" value="Linkage Group LG11"/>
</dbReference>
<evidence type="ECO:0000256" key="5">
    <source>
        <dbReference type="ARBA" id="ARBA00022777"/>
    </source>
</evidence>
<gene>
    <name evidence="11" type="ORF">K2173_016822</name>
</gene>
<keyword evidence="2" id="KW-0723">Serine/threonine-protein kinase</keyword>
<dbReference type="Gene3D" id="1.10.510.10">
    <property type="entry name" value="Transferase(Phosphotransferase) domain 1"/>
    <property type="match status" value="1"/>
</dbReference>
<keyword evidence="12" id="KW-1185">Reference proteome</keyword>
<protein>
    <recommendedName>
        <fullName evidence="1">non-specific serine/threonine protein kinase</fullName>
        <ecNumber evidence="1">2.7.11.1</ecNumber>
    </recommendedName>
</protein>
<evidence type="ECO:0000256" key="2">
    <source>
        <dbReference type="ARBA" id="ARBA00022527"/>
    </source>
</evidence>
<name>A0AAV8SHT9_9ROSI</name>
<comment type="catalytic activity">
    <reaction evidence="7">
        <text>L-threonyl-[protein] + ATP = O-phospho-L-threonyl-[protein] + ADP + H(+)</text>
        <dbReference type="Rhea" id="RHEA:46608"/>
        <dbReference type="Rhea" id="RHEA-COMP:11060"/>
        <dbReference type="Rhea" id="RHEA-COMP:11605"/>
        <dbReference type="ChEBI" id="CHEBI:15378"/>
        <dbReference type="ChEBI" id="CHEBI:30013"/>
        <dbReference type="ChEBI" id="CHEBI:30616"/>
        <dbReference type="ChEBI" id="CHEBI:61977"/>
        <dbReference type="ChEBI" id="CHEBI:456216"/>
        <dbReference type="EC" id="2.7.11.1"/>
    </reaction>
</comment>
<feature type="transmembrane region" description="Helical" evidence="9">
    <location>
        <begin position="67"/>
        <end position="90"/>
    </location>
</feature>
<evidence type="ECO:0000313" key="12">
    <source>
        <dbReference type="Proteomes" id="UP001159364"/>
    </source>
</evidence>
<evidence type="ECO:0000256" key="3">
    <source>
        <dbReference type="ARBA" id="ARBA00022679"/>
    </source>
</evidence>
<reference evidence="11 12" key="1">
    <citation type="submission" date="2021-09" db="EMBL/GenBank/DDBJ databases">
        <title>Genomic insights and catalytic innovation underlie evolution of tropane alkaloids biosynthesis.</title>
        <authorList>
            <person name="Wang Y.-J."/>
            <person name="Tian T."/>
            <person name="Huang J.-P."/>
            <person name="Huang S.-X."/>
        </authorList>
    </citation>
    <scope>NUCLEOTIDE SEQUENCE [LARGE SCALE GENOMIC DNA]</scope>
    <source>
        <strain evidence="11">KIB-2018</strain>
        <tissue evidence="11">Leaf</tissue>
    </source>
</reference>
<comment type="catalytic activity">
    <reaction evidence="8">
        <text>L-seryl-[protein] + ATP = O-phospho-L-seryl-[protein] + ADP + H(+)</text>
        <dbReference type="Rhea" id="RHEA:17989"/>
        <dbReference type="Rhea" id="RHEA-COMP:9863"/>
        <dbReference type="Rhea" id="RHEA-COMP:11604"/>
        <dbReference type="ChEBI" id="CHEBI:15378"/>
        <dbReference type="ChEBI" id="CHEBI:29999"/>
        <dbReference type="ChEBI" id="CHEBI:30616"/>
        <dbReference type="ChEBI" id="CHEBI:83421"/>
        <dbReference type="ChEBI" id="CHEBI:456216"/>
        <dbReference type="EC" id="2.7.11.1"/>
    </reaction>
</comment>
<keyword evidence="9" id="KW-1133">Transmembrane helix</keyword>
<evidence type="ECO:0000256" key="6">
    <source>
        <dbReference type="ARBA" id="ARBA00022840"/>
    </source>
</evidence>
<dbReference type="GO" id="GO:0004674">
    <property type="term" value="F:protein serine/threonine kinase activity"/>
    <property type="evidence" value="ECO:0007669"/>
    <property type="project" value="UniProtKB-KW"/>
</dbReference>
<dbReference type="PANTHER" id="PTHR43895:SF32">
    <property type="entry name" value="SERINE_THREONINE-PROTEIN KINASE CHK1"/>
    <property type="match status" value="1"/>
</dbReference>
<dbReference type="EMBL" id="JAIWQS010000011">
    <property type="protein sequence ID" value="KAJ8751576.1"/>
    <property type="molecule type" value="Genomic_DNA"/>
</dbReference>
<dbReference type="Pfam" id="PF00069">
    <property type="entry name" value="Pkinase"/>
    <property type="match status" value="1"/>
</dbReference>
<evidence type="ECO:0000313" key="11">
    <source>
        <dbReference type="EMBL" id="KAJ8751576.1"/>
    </source>
</evidence>
<organism evidence="11 12">
    <name type="scientific">Erythroxylum novogranatense</name>
    <dbReference type="NCBI Taxonomy" id="1862640"/>
    <lineage>
        <taxon>Eukaryota</taxon>
        <taxon>Viridiplantae</taxon>
        <taxon>Streptophyta</taxon>
        <taxon>Embryophyta</taxon>
        <taxon>Tracheophyta</taxon>
        <taxon>Spermatophyta</taxon>
        <taxon>Magnoliopsida</taxon>
        <taxon>eudicotyledons</taxon>
        <taxon>Gunneridae</taxon>
        <taxon>Pentapetalae</taxon>
        <taxon>rosids</taxon>
        <taxon>fabids</taxon>
        <taxon>Malpighiales</taxon>
        <taxon>Erythroxylaceae</taxon>
        <taxon>Erythroxylum</taxon>
    </lineage>
</organism>
<sequence>MKIVQHPIVRLHEICIFLEFVTGGEVFDRIVHHGRLLENEARRYFQQLIDAVSHCHSKGVYHRDLKIAYFGWSAIPYLLISLMCLFLFYVKGVELLHITYGTPNYGVPAVLSYHGYDGAATDVWSCGVILYVLMAGYLPFEESGLPTLFQRINCEEYTCLFWFSLRAKALIDKILDPNPKNVKTCLSSFIIVSHLMQRIKIQKIKQDPWSCKNYVPVTHNEEEEVNLDDVRVVFNDIKKNDNIKGTSSRLHKIVLKLDPIARCGKVRKGEGVSLVASGRREIGFFSGLFTVGKRKHSSRRGRIWRPRVGLDRSKIEAFPLD</sequence>
<dbReference type="EC" id="2.7.11.1" evidence="1"/>
<dbReference type="GO" id="GO:0005524">
    <property type="term" value="F:ATP binding"/>
    <property type="evidence" value="ECO:0007669"/>
    <property type="project" value="UniProtKB-KW"/>
</dbReference>
<accession>A0AAV8SHT9</accession>
<evidence type="ECO:0000259" key="10">
    <source>
        <dbReference type="PROSITE" id="PS50011"/>
    </source>
</evidence>
<dbReference type="PANTHER" id="PTHR43895">
    <property type="entry name" value="CALCIUM/CALMODULIN-DEPENDENT PROTEIN KINASE KINASE-RELATED"/>
    <property type="match status" value="1"/>
</dbReference>
<keyword evidence="9" id="KW-0812">Transmembrane</keyword>
<comment type="caution">
    <text evidence="11">The sequence shown here is derived from an EMBL/GenBank/DDBJ whole genome shotgun (WGS) entry which is preliminary data.</text>
</comment>
<keyword evidence="4" id="KW-0547">Nucleotide-binding</keyword>
<proteinExistence type="predicted"/>
<dbReference type="InterPro" id="IPR000719">
    <property type="entry name" value="Prot_kinase_dom"/>
</dbReference>
<evidence type="ECO:0000256" key="4">
    <source>
        <dbReference type="ARBA" id="ARBA00022741"/>
    </source>
</evidence>
<dbReference type="SUPFAM" id="SSF56112">
    <property type="entry name" value="Protein kinase-like (PK-like)"/>
    <property type="match status" value="1"/>
</dbReference>